<dbReference type="Pfam" id="PF00133">
    <property type="entry name" value="tRNA-synt_1"/>
    <property type="match status" value="2"/>
</dbReference>
<dbReference type="InterPro" id="IPR002300">
    <property type="entry name" value="aa-tRNA-synth_Ia"/>
</dbReference>
<dbReference type="PANTHER" id="PTHR43740:SF2">
    <property type="entry name" value="LEUCINE--TRNA LIGASE, MITOCHONDRIAL"/>
    <property type="match status" value="1"/>
</dbReference>
<dbReference type="Proteomes" id="UP000194841">
    <property type="component" value="Unassembled WGS sequence"/>
</dbReference>
<dbReference type="Gene3D" id="2.20.28.290">
    <property type="match status" value="1"/>
</dbReference>
<dbReference type="FunFam" id="3.40.50.620:FF:000124">
    <property type="entry name" value="Leucine--tRNA ligase"/>
    <property type="match status" value="1"/>
</dbReference>
<dbReference type="InterPro" id="IPR013155">
    <property type="entry name" value="M/V/L/I-tRNA-synth_anticd-bd"/>
</dbReference>
<feature type="domain" description="Methionyl/Leucyl tRNA synthetase" evidence="13">
    <location>
        <begin position="39"/>
        <end position="171"/>
    </location>
</feature>
<comment type="similarity">
    <text evidence="1 9 10">Belongs to the class-I aminoacyl-tRNA synthetase family.</text>
</comment>
<dbReference type="InterPro" id="IPR009008">
    <property type="entry name" value="Val/Leu/Ile-tRNA-synth_edit"/>
</dbReference>
<dbReference type="InterPro" id="IPR014729">
    <property type="entry name" value="Rossmann-like_a/b/a_fold"/>
</dbReference>
<name>A0A244CV74_PSEDV</name>
<keyword evidence="6 9" id="KW-0648">Protein biosynthesis</keyword>
<dbReference type="GO" id="GO:0006429">
    <property type="term" value="P:leucyl-tRNA aminoacylation"/>
    <property type="evidence" value="ECO:0007669"/>
    <property type="project" value="UniProtKB-UniRule"/>
</dbReference>
<keyword evidence="2 9" id="KW-0963">Cytoplasm</keyword>
<dbReference type="SUPFAM" id="SSF52374">
    <property type="entry name" value="Nucleotidylyl transferase"/>
    <property type="match status" value="1"/>
</dbReference>
<dbReference type="FunFam" id="2.20.28.290:FF:000001">
    <property type="entry name" value="Leucine--tRNA ligase"/>
    <property type="match status" value="1"/>
</dbReference>
<dbReference type="EMBL" id="MWPV01000001">
    <property type="protein sequence ID" value="OUL59530.1"/>
    <property type="molecule type" value="Genomic_DNA"/>
</dbReference>
<evidence type="ECO:0000256" key="4">
    <source>
        <dbReference type="ARBA" id="ARBA00022741"/>
    </source>
</evidence>
<dbReference type="InterPro" id="IPR002302">
    <property type="entry name" value="Leu-tRNA-ligase"/>
</dbReference>
<dbReference type="PROSITE" id="PS00178">
    <property type="entry name" value="AA_TRNA_LIGASE_I"/>
    <property type="match status" value="1"/>
</dbReference>
<evidence type="ECO:0000256" key="7">
    <source>
        <dbReference type="ARBA" id="ARBA00023146"/>
    </source>
</evidence>
<keyword evidence="16" id="KW-1185">Reference proteome</keyword>
<dbReference type="FunFam" id="3.10.20.590:FF:000001">
    <property type="entry name" value="Leucine--tRNA ligase"/>
    <property type="match status" value="1"/>
</dbReference>
<dbReference type="GO" id="GO:0004823">
    <property type="term" value="F:leucine-tRNA ligase activity"/>
    <property type="evidence" value="ECO:0007669"/>
    <property type="project" value="UniProtKB-UniRule"/>
</dbReference>
<keyword evidence="4 9" id="KW-0547">Nucleotide-binding</keyword>
<dbReference type="AlphaFoldDB" id="A0A244CV74"/>
<evidence type="ECO:0000256" key="1">
    <source>
        <dbReference type="ARBA" id="ARBA00005594"/>
    </source>
</evidence>
<dbReference type="InterPro" id="IPR015413">
    <property type="entry name" value="Methionyl/Leucyl_tRNA_Synth"/>
</dbReference>
<dbReference type="CDD" id="cd00812">
    <property type="entry name" value="LeuRS_core"/>
    <property type="match status" value="1"/>
</dbReference>
<feature type="short sequence motif" description="'HIGH' region" evidence="9">
    <location>
        <begin position="42"/>
        <end position="52"/>
    </location>
</feature>
<dbReference type="CDD" id="cd07958">
    <property type="entry name" value="Anticodon_Ia_Leu_BEm"/>
    <property type="match status" value="1"/>
</dbReference>
<dbReference type="PRINTS" id="PR00985">
    <property type="entry name" value="TRNASYNTHLEU"/>
</dbReference>
<comment type="catalytic activity">
    <reaction evidence="8 9">
        <text>tRNA(Leu) + L-leucine + ATP = L-leucyl-tRNA(Leu) + AMP + diphosphate</text>
        <dbReference type="Rhea" id="RHEA:11688"/>
        <dbReference type="Rhea" id="RHEA-COMP:9613"/>
        <dbReference type="Rhea" id="RHEA-COMP:9622"/>
        <dbReference type="ChEBI" id="CHEBI:30616"/>
        <dbReference type="ChEBI" id="CHEBI:33019"/>
        <dbReference type="ChEBI" id="CHEBI:57427"/>
        <dbReference type="ChEBI" id="CHEBI:78442"/>
        <dbReference type="ChEBI" id="CHEBI:78494"/>
        <dbReference type="ChEBI" id="CHEBI:456215"/>
        <dbReference type="EC" id="6.1.1.4"/>
    </reaction>
</comment>
<evidence type="ECO:0000259" key="14">
    <source>
        <dbReference type="Pfam" id="PF13603"/>
    </source>
</evidence>
<evidence type="ECO:0000256" key="10">
    <source>
        <dbReference type="RuleBase" id="RU363035"/>
    </source>
</evidence>
<evidence type="ECO:0000259" key="11">
    <source>
        <dbReference type="Pfam" id="PF00133"/>
    </source>
</evidence>
<evidence type="ECO:0000259" key="12">
    <source>
        <dbReference type="Pfam" id="PF08264"/>
    </source>
</evidence>
<evidence type="ECO:0000313" key="16">
    <source>
        <dbReference type="Proteomes" id="UP000194841"/>
    </source>
</evidence>
<dbReference type="InterPro" id="IPR001412">
    <property type="entry name" value="aa-tRNA-synth_I_CS"/>
</dbReference>
<dbReference type="GO" id="GO:0002161">
    <property type="term" value="F:aminoacyl-tRNA deacylase activity"/>
    <property type="evidence" value="ECO:0007669"/>
    <property type="project" value="InterPro"/>
</dbReference>
<gene>
    <name evidence="9" type="primary">leuS</name>
    <name evidence="15" type="ORF">B1199_04495</name>
</gene>
<reference evidence="15 16" key="1">
    <citation type="submission" date="2017-02" db="EMBL/GenBank/DDBJ databases">
        <title>Pseudoalteromonas ulvae TC14 Genome.</title>
        <authorList>
            <person name="Molmeret M."/>
        </authorList>
    </citation>
    <scope>NUCLEOTIDE SEQUENCE [LARGE SCALE GENOMIC DNA]</scope>
    <source>
        <strain evidence="15">TC14</strain>
    </source>
</reference>
<dbReference type="Gene3D" id="1.10.730.10">
    <property type="entry name" value="Isoleucyl-tRNA Synthetase, Domain 1"/>
    <property type="match status" value="2"/>
</dbReference>
<keyword evidence="3 9" id="KW-0436">Ligase</keyword>
<dbReference type="Pfam" id="PF08264">
    <property type="entry name" value="Anticodon_1"/>
    <property type="match status" value="1"/>
</dbReference>
<evidence type="ECO:0000256" key="3">
    <source>
        <dbReference type="ARBA" id="ARBA00022598"/>
    </source>
</evidence>
<feature type="domain" description="Methionyl/Valyl/Leucyl/Isoleucyl-tRNA synthetase anticodon-binding" evidence="12">
    <location>
        <begin position="701"/>
        <end position="824"/>
    </location>
</feature>
<proteinExistence type="inferred from homology"/>
<comment type="caution">
    <text evidence="15">The sequence shown here is derived from an EMBL/GenBank/DDBJ whole genome shotgun (WGS) entry which is preliminary data.</text>
</comment>
<evidence type="ECO:0000256" key="2">
    <source>
        <dbReference type="ARBA" id="ARBA00022490"/>
    </source>
</evidence>
<dbReference type="GO" id="GO:0005829">
    <property type="term" value="C:cytosol"/>
    <property type="evidence" value="ECO:0007669"/>
    <property type="project" value="TreeGrafter"/>
</dbReference>
<evidence type="ECO:0000256" key="8">
    <source>
        <dbReference type="ARBA" id="ARBA00047469"/>
    </source>
</evidence>
<dbReference type="SUPFAM" id="SSF50677">
    <property type="entry name" value="ValRS/IleRS/LeuRS editing domain"/>
    <property type="match status" value="1"/>
</dbReference>
<keyword evidence="5 9" id="KW-0067">ATP-binding</keyword>
<feature type="domain" description="Leucyl-tRNA synthetase editing" evidence="14">
    <location>
        <begin position="221"/>
        <end position="405"/>
    </location>
</feature>
<sequence length="862" mass="97523">MQEQYNPQGIESEVQAYWDKNQVFKVTEDESKEKFYCLSMFPYPSGRLHMGHVRNYTIGDVVSRFQRLQGKNVMQPMGWDAFGLPAENAAIKNNTAPAKWTYENIDYMRTQLKQLGFGYDWDREIATCHPEYYKWEQWFFTKLYEKGLVYKKMSTVNWDPVDQTVLANEQVIDGRGWRSGALVEQKEIPQWFIKITDYAQELLDDLDKLEHWPEQVKTMQRNWIGRSEGLDVEFKRVDNNESFRVYTTRPDTIMGVTYVAVAAGHPIAIEAAKNSPGVATFVEECKNNKVAEADMATMDKKGIATGFYATHPLTGQQVPIWVANFVLMHYGSGAVMAVPAHDQRDFEFATAYGLDIKQVIAPAAGSDLVADIDNQAFTDKGTLINSEQFDGLDFDGAFNAIADALTAQGLGERKVNFRLRDWGVSRQRYWGSPIPMLNKEDGSELAAPEEMLPVRLPEDVVMNGVTSPIKADPQWAQAQLNGETVFHETDTFDTFMESSWYYARYCSPRFAEGMLEPGAANYWLPVNQYIGGIEHAILHLLYSRFFHKLLRDFGLVNSDEPFERLLCQGMVLAETYYRKDEKGGDIWISPSDVETEKDDKGRIIKAWHKTDGEPVFSSGMSKMSKSKNNGIDPQSVIEQYGADTVRLFMMFTAPPEQTLEWSDSGVEGAHRFVRRVWKYAFDVKNAGSATLDIAALSNDQKALRRELHKAIAKVTDDLERRQTFNTAIAAVMELLNKLTKAPLDSEQDKALAHEALNALVIMLSPIIPHVCHQLWQEMGKEGDVINAEWPSFDPAAMIEDEKLIVVQVNGKVRAKVTVAADAEQSHVEEIAYAEANVSRFLEGVTIRKVIYVPGKLLNVVAN</sequence>
<feature type="domain" description="Aminoacyl-tRNA synthetase class Ia" evidence="11">
    <location>
        <begin position="621"/>
        <end position="661"/>
    </location>
</feature>
<feature type="binding site" evidence="9">
    <location>
        <position position="625"/>
    </location>
    <ligand>
        <name>ATP</name>
        <dbReference type="ChEBI" id="CHEBI:30616"/>
    </ligand>
</feature>
<dbReference type="Pfam" id="PF09334">
    <property type="entry name" value="tRNA-synt_1g"/>
    <property type="match status" value="1"/>
</dbReference>
<dbReference type="Pfam" id="PF13603">
    <property type="entry name" value="tRNA-synt_1_2"/>
    <property type="match status" value="1"/>
</dbReference>
<evidence type="ECO:0000256" key="9">
    <source>
        <dbReference type="HAMAP-Rule" id="MF_00049"/>
    </source>
</evidence>
<dbReference type="InterPro" id="IPR025709">
    <property type="entry name" value="Leu_tRNA-synth_edit"/>
</dbReference>
<dbReference type="Gene3D" id="3.40.50.620">
    <property type="entry name" value="HUPs"/>
    <property type="match status" value="2"/>
</dbReference>
<dbReference type="OrthoDB" id="9810365at2"/>
<dbReference type="FunFam" id="3.40.50.620:FF:000395">
    <property type="entry name" value="Leucine--tRNA ligase"/>
    <property type="match status" value="1"/>
</dbReference>
<dbReference type="SUPFAM" id="SSF47323">
    <property type="entry name" value="Anticodon-binding domain of a subclass of class I aminoacyl-tRNA synthetases"/>
    <property type="match status" value="1"/>
</dbReference>
<dbReference type="PANTHER" id="PTHR43740">
    <property type="entry name" value="LEUCYL-TRNA SYNTHETASE"/>
    <property type="match status" value="1"/>
</dbReference>
<comment type="subcellular location">
    <subcellularLocation>
        <location evidence="9">Cytoplasm</location>
    </subcellularLocation>
</comment>
<organism evidence="15 16">
    <name type="scientific">Pseudoalteromonas ulvae</name>
    <dbReference type="NCBI Taxonomy" id="107327"/>
    <lineage>
        <taxon>Bacteria</taxon>
        <taxon>Pseudomonadati</taxon>
        <taxon>Pseudomonadota</taxon>
        <taxon>Gammaproteobacteria</taxon>
        <taxon>Alteromonadales</taxon>
        <taxon>Pseudoalteromonadaceae</taxon>
        <taxon>Pseudoalteromonas</taxon>
    </lineage>
</organism>
<evidence type="ECO:0000256" key="6">
    <source>
        <dbReference type="ARBA" id="ARBA00022917"/>
    </source>
</evidence>
<accession>A0A244CV74</accession>
<dbReference type="GO" id="GO:0005524">
    <property type="term" value="F:ATP binding"/>
    <property type="evidence" value="ECO:0007669"/>
    <property type="project" value="UniProtKB-UniRule"/>
</dbReference>
<feature type="domain" description="Aminoacyl-tRNA synthetase class Ia" evidence="11">
    <location>
        <begin position="420"/>
        <end position="575"/>
    </location>
</feature>
<evidence type="ECO:0000256" key="5">
    <source>
        <dbReference type="ARBA" id="ARBA00022840"/>
    </source>
</evidence>
<dbReference type="FunFam" id="3.90.740.10:FF:000012">
    <property type="entry name" value="Leucine--tRNA ligase"/>
    <property type="match status" value="1"/>
</dbReference>
<dbReference type="HAMAP" id="MF_00049_B">
    <property type="entry name" value="Leu_tRNA_synth_B"/>
    <property type="match status" value="1"/>
</dbReference>
<dbReference type="NCBIfam" id="TIGR00396">
    <property type="entry name" value="leuS_bact"/>
    <property type="match status" value="1"/>
</dbReference>
<dbReference type="InterPro" id="IPR009080">
    <property type="entry name" value="tRNAsynth_Ia_anticodon-bd"/>
</dbReference>
<keyword evidence="7 9" id="KW-0030">Aminoacyl-tRNA synthetase</keyword>
<feature type="short sequence motif" description="'KMSKS' region" evidence="9">
    <location>
        <begin position="622"/>
        <end position="626"/>
    </location>
</feature>
<evidence type="ECO:0000259" key="13">
    <source>
        <dbReference type="Pfam" id="PF09334"/>
    </source>
</evidence>
<dbReference type="FunFam" id="1.10.730.10:FF:000003">
    <property type="entry name" value="Leucine--tRNA ligase"/>
    <property type="match status" value="1"/>
</dbReference>
<dbReference type="EC" id="6.1.1.4" evidence="9"/>
<protein>
    <recommendedName>
        <fullName evidence="9">Leucine--tRNA ligase</fullName>
        <ecNumber evidence="9">6.1.1.4</ecNumber>
    </recommendedName>
    <alternativeName>
        <fullName evidence="9">Leucyl-tRNA synthetase</fullName>
        <shortName evidence="9">LeuRS</shortName>
    </alternativeName>
</protein>
<dbReference type="RefSeq" id="WP_086742920.1">
    <property type="nucleotide sequence ID" value="NZ_MWPV01000001.1"/>
</dbReference>
<evidence type="ECO:0000313" key="15">
    <source>
        <dbReference type="EMBL" id="OUL59530.1"/>
    </source>
</evidence>
<dbReference type="Gene3D" id="3.10.20.590">
    <property type="match status" value="1"/>
</dbReference>